<evidence type="ECO:0000256" key="1">
    <source>
        <dbReference type="SAM" id="MobiDB-lite"/>
    </source>
</evidence>
<dbReference type="Proteomes" id="UP001519287">
    <property type="component" value="Unassembled WGS sequence"/>
</dbReference>
<sequence length="73" mass="7937">MASERNSHSEGFKAKKKDPDELNDGDLEQVAGGLASILVPLCKQCGQRVAVFHMDICAVCFRKLNPGDLAPEH</sequence>
<gene>
    <name evidence="2" type="ORF">J2Z66_001578</name>
</gene>
<comment type="caution">
    <text evidence="2">The sequence shown here is derived from an EMBL/GenBank/DDBJ whole genome shotgun (WGS) entry which is preliminary data.</text>
</comment>
<protein>
    <recommendedName>
        <fullName evidence="4">YhfH family protein</fullName>
    </recommendedName>
</protein>
<dbReference type="RefSeq" id="WP_209970743.1">
    <property type="nucleotide sequence ID" value="NZ_JAGGLB010000003.1"/>
</dbReference>
<evidence type="ECO:0000313" key="3">
    <source>
        <dbReference type="Proteomes" id="UP001519287"/>
    </source>
</evidence>
<proteinExistence type="predicted"/>
<accession>A0ABS4IS76</accession>
<evidence type="ECO:0008006" key="4">
    <source>
        <dbReference type="Google" id="ProtNLM"/>
    </source>
</evidence>
<dbReference type="EMBL" id="JAGGLB010000003">
    <property type="protein sequence ID" value="MBP1989980.1"/>
    <property type="molecule type" value="Genomic_DNA"/>
</dbReference>
<name>A0ABS4IS76_9BACL</name>
<feature type="compositionally biased region" description="Basic and acidic residues" evidence="1">
    <location>
        <begin position="1"/>
        <end position="20"/>
    </location>
</feature>
<reference evidence="2 3" key="1">
    <citation type="submission" date="2021-03" db="EMBL/GenBank/DDBJ databases">
        <title>Genomic Encyclopedia of Type Strains, Phase IV (KMG-IV): sequencing the most valuable type-strain genomes for metagenomic binning, comparative biology and taxonomic classification.</title>
        <authorList>
            <person name="Goeker M."/>
        </authorList>
    </citation>
    <scope>NUCLEOTIDE SEQUENCE [LARGE SCALE GENOMIC DNA]</scope>
    <source>
        <strain evidence="2 3">DSM 26048</strain>
    </source>
</reference>
<organism evidence="2 3">
    <name type="scientific">Paenibacillus eucommiae</name>
    <dbReference type="NCBI Taxonomy" id="1355755"/>
    <lineage>
        <taxon>Bacteria</taxon>
        <taxon>Bacillati</taxon>
        <taxon>Bacillota</taxon>
        <taxon>Bacilli</taxon>
        <taxon>Bacillales</taxon>
        <taxon>Paenibacillaceae</taxon>
        <taxon>Paenibacillus</taxon>
    </lineage>
</organism>
<evidence type="ECO:0000313" key="2">
    <source>
        <dbReference type="EMBL" id="MBP1989980.1"/>
    </source>
</evidence>
<feature type="region of interest" description="Disordered" evidence="1">
    <location>
        <begin position="1"/>
        <end position="25"/>
    </location>
</feature>
<keyword evidence="3" id="KW-1185">Reference proteome</keyword>